<accession>A0AAN9S5I0</accession>
<name>A0AAN9S5I0_PSOTE</name>
<dbReference type="Proteomes" id="UP001386955">
    <property type="component" value="Unassembled WGS sequence"/>
</dbReference>
<reference evidence="1 2" key="1">
    <citation type="submission" date="2024-01" db="EMBL/GenBank/DDBJ databases">
        <title>The genomes of 5 underutilized Papilionoideae crops provide insights into root nodulation and disease resistanc.</title>
        <authorList>
            <person name="Jiang F."/>
        </authorList>
    </citation>
    <scope>NUCLEOTIDE SEQUENCE [LARGE SCALE GENOMIC DNA]</scope>
    <source>
        <strain evidence="1">DUOXIRENSHENG_FW03</strain>
        <tissue evidence="1">Leaves</tissue>
    </source>
</reference>
<keyword evidence="2" id="KW-1185">Reference proteome</keyword>
<dbReference type="AlphaFoldDB" id="A0AAN9S5I0"/>
<evidence type="ECO:0000313" key="1">
    <source>
        <dbReference type="EMBL" id="KAK7387993.1"/>
    </source>
</evidence>
<comment type="caution">
    <text evidence="1">The sequence shown here is derived from an EMBL/GenBank/DDBJ whole genome shotgun (WGS) entry which is preliminary data.</text>
</comment>
<dbReference type="EMBL" id="JAYMYS010000006">
    <property type="protein sequence ID" value="KAK7387993.1"/>
    <property type="molecule type" value="Genomic_DNA"/>
</dbReference>
<protein>
    <submittedName>
        <fullName evidence="1">Uncharacterized protein</fullName>
    </submittedName>
</protein>
<evidence type="ECO:0000313" key="2">
    <source>
        <dbReference type="Proteomes" id="UP001386955"/>
    </source>
</evidence>
<proteinExistence type="predicted"/>
<organism evidence="1 2">
    <name type="scientific">Psophocarpus tetragonolobus</name>
    <name type="common">Winged bean</name>
    <name type="synonym">Dolichos tetragonolobus</name>
    <dbReference type="NCBI Taxonomy" id="3891"/>
    <lineage>
        <taxon>Eukaryota</taxon>
        <taxon>Viridiplantae</taxon>
        <taxon>Streptophyta</taxon>
        <taxon>Embryophyta</taxon>
        <taxon>Tracheophyta</taxon>
        <taxon>Spermatophyta</taxon>
        <taxon>Magnoliopsida</taxon>
        <taxon>eudicotyledons</taxon>
        <taxon>Gunneridae</taxon>
        <taxon>Pentapetalae</taxon>
        <taxon>rosids</taxon>
        <taxon>fabids</taxon>
        <taxon>Fabales</taxon>
        <taxon>Fabaceae</taxon>
        <taxon>Papilionoideae</taxon>
        <taxon>50 kb inversion clade</taxon>
        <taxon>NPAAA clade</taxon>
        <taxon>indigoferoid/millettioid clade</taxon>
        <taxon>Phaseoleae</taxon>
        <taxon>Psophocarpus</taxon>
    </lineage>
</organism>
<sequence>MSIMTYEHACKSKRITWKFNLSVEFSDEDEKLYFLKDLGMSGSIKDGKMKLNSGKRYKDWNYVEEDPTSSDESIPERMKPKMESIDLLGCGKECPHINHNLSC</sequence>
<gene>
    <name evidence="1" type="ORF">VNO78_22792</name>
</gene>